<name>A0A0G4HSY5_9ALVE</name>
<dbReference type="VEuPathDB" id="CryptoDB:Cvel_8331"/>
<dbReference type="ESTHER" id="9alve-a0a0g4hsy5">
    <property type="family name" value="ABHD17-depalmitoylase"/>
</dbReference>
<organism evidence="1">
    <name type="scientific">Chromera velia CCMP2878</name>
    <dbReference type="NCBI Taxonomy" id="1169474"/>
    <lineage>
        <taxon>Eukaryota</taxon>
        <taxon>Sar</taxon>
        <taxon>Alveolata</taxon>
        <taxon>Colpodellida</taxon>
        <taxon>Chromeraceae</taxon>
        <taxon>Chromera</taxon>
    </lineage>
</organism>
<reference evidence="1" key="1">
    <citation type="submission" date="2014-11" db="EMBL/GenBank/DDBJ databases">
        <authorList>
            <person name="Otto D Thomas"/>
            <person name="Naeem Raeece"/>
        </authorList>
    </citation>
    <scope>NUCLEOTIDE SEQUENCE</scope>
</reference>
<protein>
    <recommendedName>
        <fullName evidence="2">Serine aminopeptidase S33 domain-containing protein</fullName>
    </recommendedName>
</protein>
<dbReference type="Gene3D" id="3.40.50.1820">
    <property type="entry name" value="alpha/beta hydrolase"/>
    <property type="match status" value="1"/>
</dbReference>
<dbReference type="AlphaFoldDB" id="A0A0G4HSY5"/>
<evidence type="ECO:0008006" key="2">
    <source>
        <dbReference type="Google" id="ProtNLM"/>
    </source>
</evidence>
<dbReference type="InterPro" id="IPR029058">
    <property type="entry name" value="AB_hydrolase_fold"/>
</dbReference>
<proteinExistence type="predicted"/>
<gene>
    <name evidence="1" type="ORF">Cvel_8331</name>
</gene>
<evidence type="ECO:0000313" key="1">
    <source>
        <dbReference type="EMBL" id="CEM47414.1"/>
    </source>
</evidence>
<sequence length="366" mass="38839">MSDPEGLICCFSCLSVFPCIRNALVRKIAFRPPAKSGYSVSQDGQFRHLNSYGTYTAPSPVPGLSWELIELEDGWGQTINALYIQNASNVTGMTVMHFHGNSTDIGYSFAQMRAYAQEIGCNVIQLEYPGYGMCNGTPGEGSITKAARSLYDYLVQTCRIPSGRIVLHGVSIGSVCACDLASRVPVAGVILQSGLRSGLSLVRKDANHDSCADIFRNAHKLSSVNCPVFVIHGKLDQQITVRHGQGLYEAAPNKYPAWWVPDAGHNDIEMKHRHMFATKVKEFLVFVGGGGGGGFVASGVFSALSRSTPAAFFGGGGGLNYSHASLGGNQALAKSAYAPLVPYGGAQQPMAQSGLAYSQGGGLWGG</sequence>
<dbReference type="Pfam" id="PF06342">
    <property type="entry name" value="DUF1057"/>
    <property type="match status" value="1"/>
</dbReference>
<dbReference type="PhylomeDB" id="A0A0G4HSY5"/>
<accession>A0A0G4HSY5</accession>
<dbReference type="SUPFAM" id="SSF53474">
    <property type="entry name" value="alpha/beta-Hydrolases"/>
    <property type="match status" value="1"/>
</dbReference>
<dbReference type="InterPro" id="IPR010463">
    <property type="entry name" value="DUF1057"/>
</dbReference>
<dbReference type="EMBL" id="CDMZ01003740">
    <property type="protein sequence ID" value="CEM47414.1"/>
    <property type="molecule type" value="Genomic_DNA"/>
</dbReference>
<dbReference type="PANTHER" id="PTHR12277:SF81">
    <property type="entry name" value="PROTEIN ABHD13"/>
    <property type="match status" value="1"/>
</dbReference>
<dbReference type="PANTHER" id="PTHR12277">
    <property type="entry name" value="ALPHA/BETA HYDROLASE DOMAIN-CONTAINING PROTEIN"/>
    <property type="match status" value="1"/>
</dbReference>